<organism evidence="13 14">
    <name type="scientific">Williamsia serinedens</name>
    <dbReference type="NCBI Taxonomy" id="391736"/>
    <lineage>
        <taxon>Bacteria</taxon>
        <taxon>Bacillati</taxon>
        <taxon>Actinomycetota</taxon>
        <taxon>Actinomycetes</taxon>
        <taxon>Mycobacteriales</taxon>
        <taxon>Nocardiaceae</taxon>
        <taxon>Williamsia</taxon>
    </lineage>
</organism>
<evidence type="ECO:0000256" key="7">
    <source>
        <dbReference type="RuleBase" id="RU004326"/>
    </source>
</evidence>
<evidence type="ECO:0000256" key="6">
    <source>
        <dbReference type="ARBA" id="ARBA00023235"/>
    </source>
</evidence>
<evidence type="ECO:0000259" key="10">
    <source>
        <dbReference type="Pfam" id="PF02878"/>
    </source>
</evidence>
<dbReference type="Gene3D" id="3.40.120.10">
    <property type="entry name" value="Alpha-D-Glucose-1,6-Bisphosphate, subunit A, domain 3"/>
    <property type="match status" value="3"/>
</dbReference>
<keyword evidence="14" id="KW-1185">Reference proteome</keyword>
<keyword evidence="5 7" id="KW-0460">Magnesium</keyword>
<reference evidence="13 14" key="1">
    <citation type="submission" date="2022-06" db="EMBL/GenBank/DDBJ databases">
        <title>Genomic Encyclopedia of Archaeal and Bacterial Type Strains, Phase II (KMG-II): from individual species to whole genera.</title>
        <authorList>
            <person name="Goeker M."/>
        </authorList>
    </citation>
    <scope>NUCLEOTIDE SEQUENCE [LARGE SCALE GENOMIC DNA]</scope>
    <source>
        <strain evidence="13 14">DSM 45037</strain>
    </source>
</reference>
<dbReference type="EMBL" id="JAMTCG010000003">
    <property type="protein sequence ID" value="MCP2160338.1"/>
    <property type="molecule type" value="Genomic_DNA"/>
</dbReference>
<dbReference type="InterPro" id="IPR005846">
    <property type="entry name" value="A-D-PHexomutase_a/b/a-III"/>
</dbReference>
<evidence type="ECO:0000256" key="5">
    <source>
        <dbReference type="ARBA" id="ARBA00022842"/>
    </source>
</evidence>
<keyword evidence="4 7" id="KW-0479">Metal-binding</keyword>
<evidence type="ECO:0000256" key="4">
    <source>
        <dbReference type="ARBA" id="ARBA00022723"/>
    </source>
</evidence>
<dbReference type="CDD" id="cd05799">
    <property type="entry name" value="PGM2"/>
    <property type="match status" value="1"/>
</dbReference>
<evidence type="ECO:0000256" key="8">
    <source>
        <dbReference type="SAM" id="MobiDB-lite"/>
    </source>
</evidence>
<feature type="domain" description="Alpha-D-phosphohexomutase C-terminal" evidence="9">
    <location>
        <begin position="509"/>
        <end position="534"/>
    </location>
</feature>
<dbReference type="SUPFAM" id="SSF53738">
    <property type="entry name" value="Phosphoglucomutase, first 3 domains"/>
    <property type="match status" value="3"/>
</dbReference>
<gene>
    <name evidence="13" type="ORF">LX12_001525</name>
</gene>
<dbReference type="Pfam" id="PF02879">
    <property type="entry name" value="PGM_PMM_II"/>
    <property type="match status" value="1"/>
</dbReference>
<comment type="caution">
    <text evidence="13">The sequence shown here is derived from an EMBL/GenBank/DDBJ whole genome shotgun (WGS) entry which is preliminary data.</text>
</comment>
<dbReference type="InterPro" id="IPR005841">
    <property type="entry name" value="Alpha-D-phosphohexomutase_SF"/>
</dbReference>
<dbReference type="InterPro" id="IPR036900">
    <property type="entry name" value="A-D-PHexomutase_C_sf"/>
</dbReference>
<evidence type="ECO:0000313" key="13">
    <source>
        <dbReference type="EMBL" id="MCP2160338.1"/>
    </source>
</evidence>
<keyword evidence="6" id="KW-0413">Isomerase</keyword>
<comment type="cofactor">
    <cofactor evidence="1">
        <name>Mg(2+)</name>
        <dbReference type="ChEBI" id="CHEBI:18420"/>
    </cofactor>
</comment>
<dbReference type="PRINTS" id="PR00509">
    <property type="entry name" value="PGMPMM"/>
</dbReference>
<feature type="region of interest" description="Disordered" evidence="8">
    <location>
        <begin position="188"/>
        <end position="213"/>
    </location>
</feature>
<proteinExistence type="inferred from homology"/>
<dbReference type="PANTHER" id="PTHR45745">
    <property type="entry name" value="PHOSPHOMANNOMUTASE 45A"/>
    <property type="match status" value="1"/>
</dbReference>
<accession>A0ABT1H1A7</accession>
<dbReference type="SUPFAM" id="SSF55957">
    <property type="entry name" value="Phosphoglucomutase, C-terminal domain"/>
    <property type="match status" value="1"/>
</dbReference>
<dbReference type="InterPro" id="IPR005844">
    <property type="entry name" value="A-D-PHexomutase_a/b/a-I"/>
</dbReference>
<dbReference type="Pfam" id="PF00408">
    <property type="entry name" value="PGM_PMM_IV"/>
    <property type="match status" value="1"/>
</dbReference>
<evidence type="ECO:0000259" key="9">
    <source>
        <dbReference type="Pfam" id="PF00408"/>
    </source>
</evidence>
<dbReference type="RefSeq" id="WP_253653947.1">
    <property type="nucleotide sequence ID" value="NZ_BAAAOE010000003.1"/>
</dbReference>
<evidence type="ECO:0000313" key="14">
    <source>
        <dbReference type="Proteomes" id="UP001205740"/>
    </source>
</evidence>
<dbReference type="PROSITE" id="PS00710">
    <property type="entry name" value="PGM_PMM"/>
    <property type="match status" value="1"/>
</dbReference>
<sequence>MTDGTDLPDGGSVVDAVHAWLVADPDPATRAELIALDDDQVAERFSGPLRFGTAGLRGPVRAGPSGMNRLVVRQATEALATWLRQHPGETETVVIGRDARHGSDAFAAEAASVMRRRGFDVVALPDPTPTPVLAHATRALHAAAGIMITASHNPPADNGYKVYLGGDDRARGAQLIPPADAEIEAVMDAPPAGAPDDDTPSTTPTPTRDPRGDEAVDRYLARIVERFGAGPRPVRVALTAMHGVGGAPAVAALRGAGITDVGVVEEQFAPDADFPTVAFPNPEEPGAADMLLDLARRTEADVAIALDPDADRCAVGTEIDGTWRMLTGDETGALLADHLLSHTASDAVASPLVATTIVSGSLVERVCEHHGARFARTLTGFKWLVRAGDGLVYAYEEAIGHCVDPDAVRDKDGIATAVAVVDLVAARTSADTPARQVLSRASDDLAARHGVHVTGQVSHRTDDLAEITAVMTRLRSASPTALLDTPATVDDHATRDDGLHTDAVAITARDDGRRLRIIVRPSGTEPKIKAYLEVALPPDPDVAGSRSRAADLMARLRTTATELLTGAPS</sequence>
<dbReference type="PANTHER" id="PTHR45745:SF1">
    <property type="entry name" value="PHOSPHOGLUCOMUTASE 2B-RELATED"/>
    <property type="match status" value="1"/>
</dbReference>
<evidence type="ECO:0000259" key="12">
    <source>
        <dbReference type="Pfam" id="PF02880"/>
    </source>
</evidence>
<dbReference type="Pfam" id="PF02880">
    <property type="entry name" value="PGM_PMM_III"/>
    <property type="match status" value="1"/>
</dbReference>
<feature type="domain" description="Alpha-D-phosphohexomutase alpha/beta/alpha" evidence="10">
    <location>
        <begin position="50"/>
        <end position="188"/>
    </location>
</feature>
<dbReference type="InterPro" id="IPR016055">
    <property type="entry name" value="A-D-PHexomutase_a/b/a-I/II/III"/>
</dbReference>
<evidence type="ECO:0000256" key="2">
    <source>
        <dbReference type="ARBA" id="ARBA00010231"/>
    </source>
</evidence>
<feature type="domain" description="Alpha-D-phosphohexomutase alpha/beta/alpha" evidence="11">
    <location>
        <begin position="218"/>
        <end position="317"/>
    </location>
</feature>
<name>A0ABT1H1A7_9NOCA</name>
<dbReference type="InterPro" id="IPR005843">
    <property type="entry name" value="A-D-PHexomutase_C"/>
</dbReference>
<dbReference type="InterPro" id="IPR005845">
    <property type="entry name" value="A-D-PHexomutase_a/b/a-II"/>
</dbReference>
<protein>
    <submittedName>
        <fullName evidence="13">Phosphomannomutase</fullName>
    </submittedName>
</protein>
<evidence type="ECO:0000256" key="1">
    <source>
        <dbReference type="ARBA" id="ARBA00001946"/>
    </source>
</evidence>
<dbReference type="Gene3D" id="3.30.310.50">
    <property type="entry name" value="Alpha-D-phosphohexomutase, C-terminal domain"/>
    <property type="match status" value="1"/>
</dbReference>
<comment type="similarity">
    <text evidence="2 7">Belongs to the phosphohexose mutase family.</text>
</comment>
<keyword evidence="3" id="KW-0597">Phosphoprotein</keyword>
<evidence type="ECO:0000256" key="3">
    <source>
        <dbReference type="ARBA" id="ARBA00022553"/>
    </source>
</evidence>
<dbReference type="InterPro" id="IPR016066">
    <property type="entry name" value="A-D-PHexomutase_CS"/>
</dbReference>
<feature type="domain" description="Alpha-D-phosphohexomutase alpha/beta/alpha" evidence="12">
    <location>
        <begin position="327"/>
        <end position="428"/>
    </location>
</feature>
<evidence type="ECO:0000259" key="11">
    <source>
        <dbReference type="Pfam" id="PF02879"/>
    </source>
</evidence>
<dbReference type="Pfam" id="PF02878">
    <property type="entry name" value="PGM_PMM_I"/>
    <property type="match status" value="1"/>
</dbReference>
<dbReference type="Proteomes" id="UP001205740">
    <property type="component" value="Unassembled WGS sequence"/>
</dbReference>